<organism evidence="8 9">
    <name type="scientific">Drosophila guanche</name>
    <name type="common">Fruit fly</name>
    <dbReference type="NCBI Taxonomy" id="7266"/>
    <lineage>
        <taxon>Eukaryota</taxon>
        <taxon>Metazoa</taxon>
        <taxon>Ecdysozoa</taxon>
        <taxon>Arthropoda</taxon>
        <taxon>Hexapoda</taxon>
        <taxon>Insecta</taxon>
        <taxon>Pterygota</taxon>
        <taxon>Neoptera</taxon>
        <taxon>Endopterygota</taxon>
        <taxon>Diptera</taxon>
        <taxon>Brachycera</taxon>
        <taxon>Muscomorpha</taxon>
        <taxon>Ephydroidea</taxon>
        <taxon>Drosophilidae</taxon>
        <taxon>Drosophila</taxon>
        <taxon>Sophophora</taxon>
    </lineage>
</organism>
<comment type="subcellular location">
    <subcellularLocation>
        <location evidence="1">Endoplasmic reticulum membrane</location>
        <topology evidence="1">Multi-pass membrane protein</topology>
    </subcellularLocation>
</comment>
<dbReference type="PANTHER" id="PTHR12906:SF0">
    <property type="entry name" value="GEL COMPLEX SUBUNIT OPTI"/>
    <property type="match status" value="1"/>
</dbReference>
<evidence type="ECO:0000256" key="7">
    <source>
        <dbReference type="SAM" id="Phobius"/>
    </source>
</evidence>
<evidence type="ECO:0000256" key="3">
    <source>
        <dbReference type="ARBA" id="ARBA00022692"/>
    </source>
</evidence>
<dbReference type="GO" id="GO:0097250">
    <property type="term" value="P:mitochondrial respirasome assembly"/>
    <property type="evidence" value="ECO:0007669"/>
    <property type="project" value="InterPro"/>
</dbReference>
<feature type="transmembrane region" description="Helical" evidence="7">
    <location>
        <begin position="67"/>
        <end position="86"/>
    </location>
</feature>
<gene>
    <name evidence="8" type="ORF">DGUA_6G003250</name>
</gene>
<keyword evidence="4" id="KW-0256">Endoplasmic reticulum</keyword>
<evidence type="ECO:0000256" key="5">
    <source>
        <dbReference type="ARBA" id="ARBA00022989"/>
    </source>
</evidence>
<keyword evidence="5 7" id="KW-1133">Transmembrane helix</keyword>
<dbReference type="InterPro" id="IPR010742">
    <property type="entry name" value="RCAF1"/>
</dbReference>
<dbReference type="Proteomes" id="UP000268350">
    <property type="component" value="Unassembled WGS sequence"/>
</dbReference>
<evidence type="ECO:0000256" key="2">
    <source>
        <dbReference type="ARBA" id="ARBA00009436"/>
    </source>
</evidence>
<dbReference type="EMBL" id="OUUW01000001">
    <property type="protein sequence ID" value="SPP75440.1"/>
    <property type="molecule type" value="Genomic_DNA"/>
</dbReference>
<keyword evidence="6 7" id="KW-0472">Membrane</keyword>
<dbReference type="GO" id="GO:0005739">
    <property type="term" value="C:mitochondrion"/>
    <property type="evidence" value="ECO:0007669"/>
    <property type="project" value="GOC"/>
</dbReference>
<keyword evidence="3 7" id="KW-0812">Transmembrane</keyword>
<accession>A0A3B0JJD0</accession>
<protein>
    <submittedName>
        <fullName evidence="8">Blast:Uncharacterized protein C20orf24 homolog</fullName>
    </submittedName>
</protein>
<dbReference type="OrthoDB" id="286395at2759"/>
<dbReference type="GO" id="GO:0005789">
    <property type="term" value="C:endoplasmic reticulum membrane"/>
    <property type="evidence" value="ECO:0007669"/>
    <property type="project" value="UniProtKB-SubCell"/>
</dbReference>
<evidence type="ECO:0000313" key="9">
    <source>
        <dbReference type="Proteomes" id="UP000268350"/>
    </source>
</evidence>
<reference evidence="9" key="1">
    <citation type="submission" date="2018-01" db="EMBL/GenBank/DDBJ databases">
        <authorList>
            <person name="Alioto T."/>
            <person name="Alioto T."/>
        </authorList>
    </citation>
    <scope>NUCLEOTIDE SEQUENCE [LARGE SCALE GENOMIC DNA]</scope>
</reference>
<dbReference type="OMA" id="ANSEWPD"/>
<evidence type="ECO:0000256" key="4">
    <source>
        <dbReference type="ARBA" id="ARBA00022824"/>
    </source>
</evidence>
<keyword evidence="9" id="KW-1185">Reference proteome</keyword>
<comment type="similarity">
    <text evidence="2">Belongs to the EMC6 family.</text>
</comment>
<name>A0A3B0JJD0_DROGU</name>
<dbReference type="PANTHER" id="PTHR12906">
    <property type="entry name" value="PROTEIN C20ORF24 RAB5-INTERACTING PROTEIN"/>
    <property type="match status" value="1"/>
</dbReference>
<evidence type="ECO:0000256" key="6">
    <source>
        <dbReference type="ARBA" id="ARBA00023136"/>
    </source>
</evidence>
<dbReference type="AlphaFoldDB" id="A0A3B0JJD0"/>
<evidence type="ECO:0000313" key="8">
    <source>
        <dbReference type="EMBL" id="SPP75440.1"/>
    </source>
</evidence>
<feature type="transmembrane region" description="Helical" evidence="7">
    <location>
        <begin position="106"/>
        <end position="125"/>
    </location>
</feature>
<sequence length="136" mass="15222">MSTKTNTIERHGNGSAKSSTLKEICARAITKSEWEDKEEFLDVIYWSRQVFGIILGVIWGIVPLKGFLGLVLFAGISCGIVYLYAINFQNVDEEAYGGVWELVKEGFMTSFAGFLVTWIIFYTGLHYDTIMAAKSS</sequence>
<proteinExistence type="inferred from homology"/>
<dbReference type="STRING" id="7266.A0A3B0JJD0"/>
<dbReference type="InterPro" id="IPR029008">
    <property type="entry name" value="EMC6-like"/>
</dbReference>
<dbReference type="Pfam" id="PF07019">
    <property type="entry name" value="EMC6"/>
    <property type="match status" value="1"/>
</dbReference>
<evidence type="ECO:0000256" key="1">
    <source>
        <dbReference type="ARBA" id="ARBA00004477"/>
    </source>
</evidence>